<organism evidence="3 4">
    <name type="scientific">Prunus dulcis</name>
    <name type="common">Almond</name>
    <name type="synonym">Amygdalus dulcis</name>
    <dbReference type="NCBI Taxonomy" id="3755"/>
    <lineage>
        <taxon>Eukaryota</taxon>
        <taxon>Viridiplantae</taxon>
        <taxon>Streptophyta</taxon>
        <taxon>Embryophyta</taxon>
        <taxon>Tracheophyta</taxon>
        <taxon>Spermatophyta</taxon>
        <taxon>Magnoliopsida</taxon>
        <taxon>eudicotyledons</taxon>
        <taxon>Gunneridae</taxon>
        <taxon>Pentapetalae</taxon>
        <taxon>rosids</taxon>
        <taxon>fabids</taxon>
        <taxon>Rosales</taxon>
        <taxon>Rosaceae</taxon>
        <taxon>Amygdaloideae</taxon>
        <taxon>Amygdaleae</taxon>
        <taxon>Prunus</taxon>
    </lineage>
</organism>
<keyword evidence="4" id="KW-1185">Reference proteome</keyword>
<name>A0AAD4WUE2_PRUDU</name>
<reference evidence="3 4" key="1">
    <citation type="journal article" date="2022" name="G3 (Bethesda)">
        <title>Whole-genome sequence and methylome profiling of the almond [Prunus dulcis (Mill.) D.A. Webb] cultivar 'Nonpareil'.</title>
        <authorList>
            <person name="D'Amico-Willman K.M."/>
            <person name="Ouma W.Z."/>
            <person name="Meulia T."/>
            <person name="Sideli G.M."/>
            <person name="Gradziel T.M."/>
            <person name="Fresnedo-Ramirez J."/>
        </authorList>
    </citation>
    <scope>NUCLEOTIDE SEQUENCE [LARGE SCALE GENOMIC DNA]</scope>
    <source>
        <strain evidence="3">Clone GOH B32 T37-40</strain>
    </source>
</reference>
<evidence type="ECO:0000256" key="2">
    <source>
        <dbReference type="SAM" id="MobiDB-lite"/>
    </source>
</evidence>
<sequence>MKEVNKALDTNEHVVSLRDCEAAVDEEEEELEFVDYEYEFSEDEEANKGCNVDINMPCDEEVNVETETQGPEEIFDDEAYSDTLYSDENTSDDENTNRHVTKRQRIRLPKFKQYRRATDLKNPEIDKEESTFIVKAIHVEHTCGRVDRLRYANSTWISERFCDKMRRNPNWTVGQLQDEVAATRGGRGRGRMRGLERSSSQPQAQAQAQAQAQVQVQVQAQAQGQIEAFSANIQARAVIGPNQMAQHVVATRGGTSRERMRGLGRSSPQPQPYALPPNIQGSAPIGPNQMAQLVASTRGGRGRGRMRGF</sequence>
<dbReference type="EMBL" id="JAJFAZ020000001">
    <property type="protein sequence ID" value="KAI5349758.1"/>
    <property type="molecule type" value="Genomic_DNA"/>
</dbReference>
<dbReference type="Proteomes" id="UP001054821">
    <property type="component" value="Chromosome 1"/>
</dbReference>
<evidence type="ECO:0000313" key="3">
    <source>
        <dbReference type="EMBL" id="KAI5349758.1"/>
    </source>
</evidence>
<feature type="region of interest" description="Disordered" evidence="2">
    <location>
        <begin position="252"/>
        <end position="274"/>
    </location>
</feature>
<dbReference type="AlphaFoldDB" id="A0AAD4WUE2"/>
<protein>
    <submittedName>
        <fullName evidence="3">Uncharacterized protein</fullName>
    </submittedName>
</protein>
<gene>
    <name evidence="3" type="ORF">L3X38_002647</name>
</gene>
<evidence type="ECO:0000313" key="4">
    <source>
        <dbReference type="Proteomes" id="UP001054821"/>
    </source>
</evidence>
<evidence type="ECO:0000256" key="1">
    <source>
        <dbReference type="SAM" id="Coils"/>
    </source>
</evidence>
<proteinExistence type="predicted"/>
<keyword evidence="1" id="KW-0175">Coiled coil</keyword>
<comment type="caution">
    <text evidence="3">The sequence shown here is derived from an EMBL/GenBank/DDBJ whole genome shotgun (WGS) entry which is preliminary data.</text>
</comment>
<feature type="coiled-coil region" evidence="1">
    <location>
        <begin position="17"/>
        <end position="44"/>
    </location>
</feature>
<feature type="region of interest" description="Disordered" evidence="2">
    <location>
        <begin position="183"/>
        <end position="207"/>
    </location>
</feature>
<accession>A0AAD4WUE2</accession>